<dbReference type="Proteomes" id="UP000245380">
    <property type="component" value="Unassembled WGS sequence"/>
</dbReference>
<comment type="caution">
    <text evidence="8">The sequence shown here is derived from an EMBL/GenBank/DDBJ whole genome shotgun (WGS) entry which is preliminary data.</text>
</comment>
<feature type="domain" description="VTT" evidence="7">
    <location>
        <begin position="79"/>
        <end position="190"/>
    </location>
</feature>
<keyword evidence="5 6" id="KW-0472">Membrane</keyword>
<dbReference type="EMBL" id="MPDK01000017">
    <property type="protein sequence ID" value="PWI57159.1"/>
    <property type="molecule type" value="Genomic_DNA"/>
</dbReference>
<feature type="transmembrane region" description="Helical" evidence="6">
    <location>
        <begin position="146"/>
        <end position="166"/>
    </location>
</feature>
<comment type="subcellular location">
    <subcellularLocation>
        <location evidence="1 6">Cell membrane</location>
        <topology evidence="1 6">Multi-pass membrane protein</topology>
    </subcellularLocation>
</comment>
<evidence type="ECO:0000259" key="7">
    <source>
        <dbReference type="Pfam" id="PF09335"/>
    </source>
</evidence>
<keyword evidence="2 6" id="KW-1003">Cell membrane</keyword>
<evidence type="ECO:0000256" key="3">
    <source>
        <dbReference type="ARBA" id="ARBA00022692"/>
    </source>
</evidence>
<evidence type="ECO:0000256" key="1">
    <source>
        <dbReference type="ARBA" id="ARBA00004651"/>
    </source>
</evidence>
<name>A0A2U3D7A3_SULT2</name>
<dbReference type="InterPro" id="IPR015414">
    <property type="entry name" value="TMEM64"/>
</dbReference>
<dbReference type="RefSeq" id="WP_109431019.1">
    <property type="nucleotide sequence ID" value="NZ_MPDK01000017.1"/>
</dbReference>
<accession>A0A2U3D7A3</accession>
<sequence length="249" mass="27836">MRRWAAIKPDGADERERPFELKPIPVLTGVLLLAGVGWLYFHYRHSLSIHHALVVIQSAGMYGILVAVLLMAILCVLPVPSEFLIVANMIIYGVGWGLFYSWVGAVIGAVLAMYLTRFFGQPVVRRLLPEKRQQQVNDWVTQRGTLGLFALRFVPFVPFHALNYIAGLLDIELWPFVWTTALGIIPFDLVMGALFMGVSHGAVIWVLWASVPFAILFILGVIYRKKWFVSVTGTAAIENTSNSDHSTEP</sequence>
<dbReference type="GO" id="GO:0005886">
    <property type="term" value="C:plasma membrane"/>
    <property type="evidence" value="ECO:0007669"/>
    <property type="project" value="UniProtKB-SubCell"/>
</dbReference>
<reference evidence="8 9" key="1">
    <citation type="submission" date="2016-11" db="EMBL/GenBank/DDBJ databases">
        <title>Comparative genomics of Acidibacillus ferroxidans species.</title>
        <authorList>
            <person name="Oliveira G."/>
            <person name="Nunes G."/>
            <person name="Oliveira R."/>
            <person name="Araujo F."/>
            <person name="Salim A."/>
            <person name="Scholte L."/>
            <person name="Morais D."/>
            <person name="Nancucheo I."/>
            <person name="Johnson D.B."/>
            <person name="Grail B."/>
            <person name="Bittencourt J."/>
            <person name="Valadares R."/>
        </authorList>
    </citation>
    <scope>NUCLEOTIDE SEQUENCE [LARGE SCALE GENOMIC DNA]</scope>
    <source>
        <strain evidence="8 9">Y002</strain>
    </source>
</reference>
<keyword evidence="9" id="KW-1185">Reference proteome</keyword>
<feature type="transmembrane region" description="Helical" evidence="6">
    <location>
        <begin position="53"/>
        <end position="77"/>
    </location>
</feature>
<evidence type="ECO:0000313" key="8">
    <source>
        <dbReference type="EMBL" id="PWI57159.1"/>
    </source>
</evidence>
<organism evidence="8 9">
    <name type="scientific">Sulfoacidibacillus thermotolerans</name>
    <name type="common">Acidibacillus sulfuroxidans</name>
    <dbReference type="NCBI Taxonomy" id="1765684"/>
    <lineage>
        <taxon>Bacteria</taxon>
        <taxon>Bacillati</taxon>
        <taxon>Bacillota</taxon>
        <taxon>Bacilli</taxon>
        <taxon>Bacillales</taxon>
        <taxon>Alicyclobacillaceae</taxon>
        <taxon>Sulfoacidibacillus</taxon>
    </lineage>
</organism>
<keyword evidence="3 6" id="KW-0812">Transmembrane</keyword>
<comment type="similarity">
    <text evidence="6">Belongs to the TVP38/TMEM64 family.</text>
</comment>
<dbReference type="InterPro" id="IPR032816">
    <property type="entry name" value="VTT_dom"/>
</dbReference>
<evidence type="ECO:0000256" key="4">
    <source>
        <dbReference type="ARBA" id="ARBA00022989"/>
    </source>
</evidence>
<dbReference type="OrthoDB" id="2451090at2"/>
<feature type="transmembrane region" description="Helical" evidence="6">
    <location>
        <begin position="89"/>
        <end position="115"/>
    </location>
</feature>
<evidence type="ECO:0000313" key="9">
    <source>
        <dbReference type="Proteomes" id="UP000245380"/>
    </source>
</evidence>
<keyword evidence="4 6" id="KW-1133">Transmembrane helix</keyword>
<feature type="transmembrane region" description="Helical" evidence="6">
    <location>
        <begin position="21"/>
        <end position="41"/>
    </location>
</feature>
<gene>
    <name evidence="8" type="ORF">BM613_09815</name>
</gene>
<proteinExistence type="inferred from homology"/>
<protein>
    <recommendedName>
        <fullName evidence="6">TVP38/TMEM64 family membrane protein</fullName>
    </recommendedName>
</protein>
<evidence type="ECO:0000256" key="5">
    <source>
        <dbReference type="ARBA" id="ARBA00023136"/>
    </source>
</evidence>
<feature type="transmembrane region" description="Helical" evidence="6">
    <location>
        <begin position="202"/>
        <end position="223"/>
    </location>
</feature>
<dbReference type="AlphaFoldDB" id="A0A2U3D7A3"/>
<evidence type="ECO:0000256" key="2">
    <source>
        <dbReference type="ARBA" id="ARBA00022475"/>
    </source>
</evidence>
<dbReference type="PANTHER" id="PTHR12677:SF59">
    <property type="entry name" value="GOLGI APPARATUS MEMBRANE PROTEIN TVP38-RELATED"/>
    <property type="match status" value="1"/>
</dbReference>
<dbReference type="Pfam" id="PF09335">
    <property type="entry name" value="VTT_dom"/>
    <property type="match status" value="1"/>
</dbReference>
<feature type="transmembrane region" description="Helical" evidence="6">
    <location>
        <begin position="173"/>
        <end position="196"/>
    </location>
</feature>
<evidence type="ECO:0000256" key="6">
    <source>
        <dbReference type="RuleBase" id="RU366058"/>
    </source>
</evidence>
<dbReference type="PANTHER" id="PTHR12677">
    <property type="entry name" value="GOLGI APPARATUS MEMBRANE PROTEIN TVP38-RELATED"/>
    <property type="match status" value="1"/>
</dbReference>